<reference evidence="6 7" key="1">
    <citation type="journal article" date="2015" name="Mol. Plant Microbe Interact.">
        <title>Comparative Genomic Analysis of Pseudomonas chlororaphis PCL1606 Reveals New Insight into Antifungal Compounds Involved in Biocontrol.</title>
        <authorList>
            <person name="Calderon C.E."/>
            <person name="Ramos C."/>
            <person name="de Vicente A."/>
            <person name="Cazorla F.M."/>
        </authorList>
    </citation>
    <scope>NUCLEOTIDE SEQUENCE [LARGE SCALE GENOMIC DNA]</scope>
    <source>
        <strain evidence="6 7">PCL1606</strain>
    </source>
</reference>
<dbReference type="PANTHER" id="PTHR30419">
    <property type="entry name" value="HTH-TYPE TRANSCRIPTIONAL REGULATOR YBHD"/>
    <property type="match status" value="1"/>
</dbReference>
<evidence type="ECO:0000256" key="2">
    <source>
        <dbReference type="ARBA" id="ARBA00023015"/>
    </source>
</evidence>
<dbReference type="InterPro" id="IPR000847">
    <property type="entry name" value="LysR_HTH_N"/>
</dbReference>
<keyword evidence="2" id="KW-0805">Transcription regulation</keyword>
<dbReference type="InterPro" id="IPR050950">
    <property type="entry name" value="HTH-type_LysR_regulators"/>
</dbReference>
<comment type="similarity">
    <text evidence="1">Belongs to the LysR transcriptional regulatory family.</text>
</comment>
<dbReference type="PATRIC" id="fig|587753.10.peg.2604"/>
<dbReference type="AlphaFoldDB" id="A0A0D5XY91"/>
<dbReference type="SUPFAM" id="SSF46785">
    <property type="entry name" value="Winged helix' DNA-binding domain"/>
    <property type="match status" value="1"/>
</dbReference>
<accession>A0A0D5XY91</accession>
<evidence type="ECO:0000313" key="6">
    <source>
        <dbReference type="EMBL" id="AKA24063.1"/>
    </source>
</evidence>
<dbReference type="InterPro" id="IPR005119">
    <property type="entry name" value="LysR_subst-bd"/>
</dbReference>
<sequence length="320" mass="35741">MAADWTRRLRMQHLQLLVSLEETGSVSEAARVTFSTQPALSKWLKELEDDVGAPLFERHARGLKPTLQGLMLLGHARRVLSEMDRAQQNLAALQDGSSYRVAIGTSPASAPNLVPAAIMKFLEGHPRAQVELHEGTMNHLLDRLELGQLDLVVGRLDNYAPRSNLHSELLYDEAMRVICRPGHPLTEREHLDWPDLRGYDWIVWPQGTPIRSKLDMALTSVGQGPLPYRIESSSLIGNLWLLQYSDMLSIASERVAEHFTRRKLVVPLAFELNAIGSLGMCWRDEPHPDPSLPALLASLRFAAERQSSDYAVPPATQGLD</sequence>
<feature type="domain" description="HTH lysR-type" evidence="5">
    <location>
        <begin position="9"/>
        <end position="66"/>
    </location>
</feature>
<dbReference type="OrthoDB" id="5914299at2"/>
<dbReference type="SUPFAM" id="SSF53850">
    <property type="entry name" value="Periplasmic binding protein-like II"/>
    <property type="match status" value="1"/>
</dbReference>
<dbReference type="Gene3D" id="3.40.190.10">
    <property type="entry name" value="Periplasmic binding protein-like II"/>
    <property type="match status" value="2"/>
</dbReference>
<evidence type="ECO:0000256" key="3">
    <source>
        <dbReference type="ARBA" id="ARBA00023125"/>
    </source>
</evidence>
<evidence type="ECO:0000259" key="5">
    <source>
        <dbReference type="PROSITE" id="PS50931"/>
    </source>
</evidence>
<dbReference type="GO" id="GO:0005829">
    <property type="term" value="C:cytosol"/>
    <property type="evidence" value="ECO:0007669"/>
    <property type="project" value="TreeGrafter"/>
</dbReference>
<dbReference type="KEGG" id="pcz:PCL1606_26120"/>
<keyword evidence="4" id="KW-0804">Transcription</keyword>
<dbReference type="InterPro" id="IPR036390">
    <property type="entry name" value="WH_DNA-bd_sf"/>
</dbReference>
<dbReference type="PROSITE" id="PS50931">
    <property type="entry name" value="HTH_LYSR"/>
    <property type="match status" value="1"/>
</dbReference>
<organism evidence="6 7">
    <name type="scientific">Pseudomonas chlororaphis</name>
    <dbReference type="NCBI Taxonomy" id="587753"/>
    <lineage>
        <taxon>Bacteria</taxon>
        <taxon>Pseudomonadati</taxon>
        <taxon>Pseudomonadota</taxon>
        <taxon>Gammaproteobacteria</taxon>
        <taxon>Pseudomonadales</taxon>
        <taxon>Pseudomonadaceae</taxon>
        <taxon>Pseudomonas</taxon>
    </lineage>
</organism>
<dbReference type="InterPro" id="IPR036388">
    <property type="entry name" value="WH-like_DNA-bd_sf"/>
</dbReference>
<dbReference type="Pfam" id="PF00126">
    <property type="entry name" value="HTH_1"/>
    <property type="match status" value="1"/>
</dbReference>
<dbReference type="Gene3D" id="1.10.10.10">
    <property type="entry name" value="Winged helix-like DNA-binding domain superfamily/Winged helix DNA-binding domain"/>
    <property type="match status" value="1"/>
</dbReference>
<dbReference type="Proteomes" id="UP000032748">
    <property type="component" value="Chromosome"/>
</dbReference>
<proteinExistence type="inferred from homology"/>
<dbReference type="PRINTS" id="PR00039">
    <property type="entry name" value="HTHLYSR"/>
</dbReference>
<dbReference type="EMBL" id="CP011110">
    <property type="protein sequence ID" value="AKA24063.1"/>
    <property type="molecule type" value="Genomic_DNA"/>
</dbReference>
<gene>
    <name evidence="6" type="ORF">PCL1606_26120</name>
</gene>
<dbReference type="PANTHER" id="PTHR30419:SF8">
    <property type="entry name" value="NITROGEN ASSIMILATION TRANSCRIPTIONAL ACTIVATOR-RELATED"/>
    <property type="match status" value="1"/>
</dbReference>
<keyword evidence="3" id="KW-0238">DNA-binding</keyword>
<dbReference type="Pfam" id="PF03466">
    <property type="entry name" value="LysR_substrate"/>
    <property type="match status" value="1"/>
</dbReference>
<dbReference type="GO" id="GO:0003677">
    <property type="term" value="F:DNA binding"/>
    <property type="evidence" value="ECO:0007669"/>
    <property type="project" value="UniProtKB-KW"/>
</dbReference>
<evidence type="ECO:0000256" key="1">
    <source>
        <dbReference type="ARBA" id="ARBA00009437"/>
    </source>
</evidence>
<evidence type="ECO:0000313" key="7">
    <source>
        <dbReference type="Proteomes" id="UP000032748"/>
    </source>
</evidence>
<evidence type="ECO:0000256" key="4">
    <source>
        <dbReference type="ARBA" id="ARBA00023163"/>
    </source>
</evidence>
<name>A0A0D5XY91_9PSED</name>
<dbReference type="FunFam" id="1.10.10.10:FF:000001">
    <property type="entry name" value="LysR family transcriptional regulator"/>
    <property type="match status" value="1"/>
</dbReference>
<dbReference type="RefSeq" id="WP_045882625.1">
    <property type="nucleotide sequence ID" value="NZ_CP011110.1"/>
</dbReference>
<protein>
    <submittedName>
        <fullName evidence="6">LysR family transcriptional regulator</fullName>
    </submittedName>
</protein>
<dbReference type="GO" id="GO:0003700">
    <property type="term" value="F:DNA-binding transcription factor activity"/>
    <property type="evidence" value="ECO:0007669"/>
    <property type="project" value="InterPro"/>
</dbReference>